<protein>
    <submittedName>
        <fullName evidence="4">ANTAR domain-containing response regulator</fullName>
    </submittedName>
</protein>
<sequence length="192" mass="21060">MRIAVIDENAARAAIIEQGLAEAGETEVFVISERHGLARAIEALDPDVVLIDLGNPSRDMLEEYFAVSRAVARPVAMFVDQSDDESIGNAIEAGVSAYIVDGMTSARIKPILNLAVRRFKAFSRLQNELQQARSALADRDIIEKAKRILMEKRGMSEPDAHSMLRKYAMNSNKRLADVADAIVMAETMLGGE</sequence>
<dbReference type="PANTHER" id="PTHR43367">
    <property type="match status" value="1"/>
</dbReference>
<dbReference type="InterPro" id="IPR011006">
    <property type="entry name" value="CheY-like_superfamily"/>
</dbReference>
<dbReference type="Gene3D" id="3.40.50.2300">
    <property type="match status" value="1"/>
</dbReference>
<dbReference type="InterPro" id="IPR008327">
    <property type="entry name" value="Sig_transdc_resp-reg_antiterm"/>
</dbReference>
<dbReference type="InterPro" id="IPR001789">
    <property type="entry name" value="Sig_transdc_resp-reg_receiver"/>
</dbReference>
<dbReference type="Proteomes" id="UP001595887">
    <property type="component" value="Unassembled WGS sequence"/>
</dbReference>
<dbReference type="PANTHER" id="PTHR43367:SF1">
    <property type="entry name" value="TWO-COMPONENT RESPONSE REGULATOR-LIKE APRR6-RELATED"/>
    <property type="match status" value="1"/>
</dbReference>
<feature type="domain" description="ANTAR" evidence="3">
    <location>
        <begin position="122"/>
        <end position="183"/>
    </location>
</feature>
<dbReference type="PIRSF" id="PIRSF036382">
    <property type="entry name" value="RR_antiterm"/>
    <property type="match status" value="1"/>
</dbReference>
<dbReference type="EMBL" id="JBHSDH010000010">
    <property type="protein sequence ID" value="MFC4291087.1"/>
    <property type="molecule type" value="Genomic_DNA"/>
</dbReference>
<evidence type="ECO:0000256" key="1">
    <source>
        <dbReference type="PROSITE-ProRule" id="PRU00169"/>
    </source>
</evidence>
<dbReference type="InterPro" id="IPR005561">
    <property type="entry name" value="ANTAR"/>
</dbReference>
<gene>
    <name evidence="4" type="ORF">ACFOWX_01525</name>
</gene>
<feature type="domain" description="Response regulatory" evidence="2">
    <location>
        <begin position="2"/>
        <end position="116"/>
    </location>
</feature>
<dbReference type="InterPro" id="IPR036388">
    <property type="entry name" value="WH-like_DNA-bd_sf"/>
</dbReference>
<organism evidence="4 5">
    <name type="scientific">Sphingorhabdus arenilitoris</name>
    <dbReference type="NCBI Taxonomy" id="1490041"/>
    <lineage>
        <taxon>Bacteria</taxon>
        <taxon>Pseudomonadati</taxon>
        <taxon>Pseudomonadota</taxon>
        <taxon>Alphaproteobacteria</taxon>
        <taxon>Sphingomonadales</taxon>
        <taxon>Sphingomonadaceae</taxon>
        <taxon>Sphingorhabdus</taxon>
    </lineage>
</organism>
<dbReference type="PROSITE" id="PS50921">
    <property type="entry name" value="ANTAR"/>
    <property type="match status" value="1"/>
</dbReference>
<evidence type="ECO:0000313" key="5">
    <source>
        <dbReference type="Proteomes" id="UP001595887"/>
    </source>
</evidence>
<evidence type="ECO:0000259" key="2">
    <source>
        <dbReference type="PROSITE" id="PS50110"/>
    </source>
</evidence>
<keyword evidence="5" id="KW-1185">Reference proteome</keyword>
<dbReference type="PROSITE" id="PS50110">
    <property type="entry name" value="RESPONSE_REGULATORY"/>
    <property type="match status" value="1"/>
</dbReference>
<feature type="modified residue" description="4-aspartylphosphate" evidence="1">
    <location>
        <position position="52"/>
    </location>
</feature>
<evidence type="ECO:0000313" key="4">
    <source>
        <dbReference type="EMBL" id="MFC4291087.1"/>
    </source>
</evidence>
<reference evidence="5" key="1">
    <citation type="journal article" date="2019" name="Int. J. Syst. Evol. Microbiol.">
        <title>The Global Catalogue of Microorganisms (GCM) 10K type strain sequencing project: providing services to taxonomists for standard genome sequencing and annotation.</title>
        <authorList>
            <consortium name="The Broad Institute Genomics Platform"/>
            <consortium name="The Broad Institute Genome Sequencing Center for Infectious Disease"/>
            <person name="Wu L."/>
            <person name="Ma J."/>
        </authorList>
    </citation>
    <scope>NUCLEOTIDE SEQUENCE [LARGE SCALE GENOMIC DNA]</scope>
    <source>
        <strain evidence="5">CECT 8531</strain>
    </source>
</reference>
<comment type="caution">
    <text evidence="4">The sequence shown here is derived from an EMBL/GenBank/DDBJ whole genome shotgun (WGS) entry which is preliminary data.</text>
</comment>
<keyword evidence="1" id="KW-0597">Phosphoprotein</keyword>
<dbReference type="SMART" id="SM01012">
    <property type="entry name" value="ANTAR"/>
    <property type="match status" value="1"/>
</dbReference>
<evidence type="ECO:0000259" key="3">
    <source>
        <dbReference type="PROSITE" id="PS50921"/>
    </source>
</evidence>
<dbReference type="Pfam" id="PF03861">
    <property type="entry name" value="ANTAR"/>
    <property type="match status" value="1"/>
</dbReference>
<proteinExistence type="predicted"/>
<name>A0ABV8RCI8_9SPHN</name>
<dbReference type="RefSeq" id="WP_381420686.1">
    <property type="nucleotide sequence ID" value="NZ_JBHSDH010000010.1"/>
</dbReference>
<accession>A0ABV8RCI8</accession>
<dbReference type="Gene3D" id="1.10.10.10">
    <property type="entry name" value="Winged helix-like DNA-binding domain superfamily/Winged helix DNA-binding domain"/>
    <property type="match status" value="1"/>
</dbReference>
<dbReference type="SUPFAM" id="SSF52172">
    <property type="entry name" value="CheY-like"/>
    <property type="match status" value="1"/>
</dbReference>